<dbReference type="Proteomes" id="UP000199344">
    <property type="component" value="Unassembled WGS sequence"/>
</dbReference>
<dbReference type="EMBL" id="FNAH01000001">
    <property type="protein sequence ID" value="SDD34157.1"/>
    <property type="molecule type" value="Genomic_DNA"/>
</dbReference>
<proteinExistence type="predicted"/>
<keyword evidence="2" id="KW-0732">Signal</keyword>
<dbReference type="PANTHER" id="PTHR33376:SF15">
    <property type="entry name" value="BLL6794 PROTEIN"/>
    <property type="match status" value="1"/>
</dbReference>
<accession>A0A1G6U0M3</accession>
<dbReference type="GO" id="GO:0042597">
    <property type="term" value="C:periplasmic space"/>
    <property type="evidence" value="ECO:0007669"/>
    <property type="project" value="UniProtKB-SubCell"/>
</dbReference>
<dbReference type="Gene3D" id="3.40.190.170">
    <property type="entry name" value="Bacterial extracellular solute-binding protein, family 7"/>
    <property type="match status" value="1"/>
</dbReference>
<organism evidence="4 5">
    <name type="scientific">Paracoccus isoporae</name>
    <dbReference type="NCBI Taxonomy" id="591205"/>
    <lineage>
        <taxon>Bacteria</taxon>
        <taxon>Pseudomonadati</taxon>
        <taxon>Pseudomonadota</taxon>
        <taxon>Alphaproteobacteria</taxon>
        <taxon>Rhodobacterales</taxon>
        <taxon>Paracoccaceae</taxon>
        <taxon>Paracoccus</taxon>
    </lineage>
</organism>
<dbReference type="AlphaFoldDB" id="A0A1G6U0M3"/>
<dbReference type="NCBIfam" id="NF037995">
    <property type="entry name" value="TRAP_S1"/>
    <property type="match status" value="1"/>
</dbReference>
<dbReference type="InterPro" id="IPR018389">
    <property type="entry name" value="DctP_fam"/>
</dbReference>
<evidence type="ECO:0000256" key="1">
    <source>
        <dbReference type="ARBA" id="ARBA00004418"/>
    </source>
</evidence>
<dbReference type="STRING" id="591205.SAMN05421538_101410"/>
<gene>
    <name evidence="4" type="ORF">SAMN05421538_101410</name>
</gene>
<comment type="subcellular location">
    <subcellularLocation>
        <location evidence="1">Periplasm</location>
    </subcellularLocation>
</comment>
<evidence type="ECO:0000313" key="5">
    <source>
        <dbReference type="Proteomes" id="UP000199344"/>
    </source>
</evidence>
<dbReference type="InterPro" id="IPR038404">
    <property type="entry name" value="TRAP_DctP_sf"/>
</dbReference>
<reference evidence="4 5" key="1">
    <citation type="submission" date="2016-10" db="EMBL/GenBank/DDBJ databases">
        <authorList>
            <person name="de Groot N.N."/>
        </authorList>
    </citation>
    <scope>NUCLEOTIDE SEQUENCE [LARGE SCALE GENOMIC DNA]</scope>
    <source>
        <strain evidence="4 5">DSM 22220</strain>
    </source>
</reference>
<dbReference type="PANTHER" id="PTHR33376">
    <property type="match status" value="1"/>
</dbReference>
<sequence>MRRILLTATVFAASAAPGFTQEVTLRVHHFLSADAPMHADVLAPWEQMVEEESDGRIDVQLYPSMQLGGKPPQLFDQARDGVVDIAWTLLGYTPGRFPIAEVFELPFMSTTATATTLALQDYQAKYLGEELGDVKPLLIHAPSAYKFHMADAQVASLEDLSGMKIRAPSRAMTDGLNALGATAVGMPVPEVAQSLTTGVIDGAVIPWEVVGSLRIEDVTDGHTELGTENGGIANSVMALVMNQAKYDGLPDDLKQVIDENSGAALAELAGAAFDAAEEAERQKYVDAGAAITVIPEEDLGPWREATQPVVDAWVQAMDDAGHDGQAMLDDARAMLEAANAESEAAAAE</sequence>
<dbReference type="OrthoDB" id="7822595at2"/>
<protein>
    <submittedName>
        <fullName evidence="4">TRAP-type C4-dicarboxylate transport system, substrate-binding protein</fullName>
    </submittedName>
</protein>
<dbReference type="RefSeq" id="WP_090520391.1">
    <property type="nucleotide sequence ID" value="NZ_FNAH01000001.1"/>
</dbReference>
<keyword evidence="3" id="KW-0574">Periplasm</keyword>
<dbReference type="GO" id="GO:0055085">
    <property type="term" value="P:transmembrane transport"/>
    <property type="evidence" value="ECO:0007669"/>
    <property type="project" value="InterPro"/>
</dbReference>
<name>A0A1G6U0M3_9RHOB</name>
<keyword evidence="5" id="KW-1185">Reference proteome</keyword>
<evidence type="ECO:0000313" key="4">
    <source>
        <dbReference type="EMBL" id="SDD34157.1"/>
    </source>
</evidence>
<evidence type="ECO:0000256" key="3">
    <source>
        <dbReference type="ARBA" id="ARBA00022764"/>
    </source>
</evidence>
<evidence type="ECO:0000256" key="2">
    <source>
        <dbReference type="ARBA" id="ARBA00022729"/>
    </source>
</evidence>
<dbReference type="CDD" id="cd13665">
    <property type="entry name" value="PBP2_TRAP_Dctp3_4"/>
    <property type="match status" value="1"/>
</dbReference>
<dbReference type="Pfam" id="PF03480">
    <property type="entry name" value="DctP"/>
    <property type="match status" value="1"/>
</dbReference>